<feature type="transmembrane region" description="Helical" evidence="8">
    <location>
        <begin position="139"/>
        <end position="158"/>
    </location>
</feature>
<evidence type="ECO:0000313" key="12">
    <source>
        <dbReference type="RefSeq" id="XP_028144614.1"/>
    </source>
</evidence>
<dbReference type="Proteomes" id="UP001652700">
    <property type="component" value="Unplaced"/>
</dbReference>
<dbReference type="EnsemblMetazoa" id="XM_028288813.2">
    <property type="protein sequence ID" value="XP_028144614.1"/>
    <property type="gene ID" value="LOC114338223"/>
</dbReference>
<feature type="compositionally biased region" description="Acidic residues" evidence="7">
    <location>
        <begin position="82"/>
        <end position="93"/>
    </location>
</feature>
<feature type="region of interest" description="Disordered" evidence="7">
    <location>
        <begin position="82"/>
        <end position="101"/>
    </location>
</feature>
<keyword evidence="2 8" id="KW-0812">Transmembrane</keyword>
<gene>
    <name evidence="12" type="primary">LOC114338223</name>
</gene>
<feature type="transmembrane region" description="Helical" evidence="8">
    <location>
        <begin position="452"/>
        <end position="476"/>
    </location>
</feature>
<feature type="transmembrane region" description="Helical" evidence="8">
    <location>
        <begin position="292"/>
        <end position="317"/>
    </location>
</feature>
<dbReference type="GO" id="GO:0016020">
    <property type="term" value="C:membrane"/>
    <property type="evidence" value="ECO:0007669"/>
    <property type="project" value="UniProtKB-SubCell"/>
</dbReference>
<organism evidence="12">
    <name type="scientific">Diabrotica virgifera virgifera</name>
    <name type="common">western corn rootworm</name>
    <dbReference type="NCBI Taxonomy" id="50390"/>
    <lineage>
        <taxon>Eukaryota</taxon>
        <taxon>Metazoa</taxon>
        <taxon>Ecdysozoa</taxon>
        <taxon>Arthropoda</taxon>
        <taxon>Hexapoda</taxon>
        <taxon>Insecta</taxon>
        <taxon>Pterygota</taxon>
        <taxon>Neoptera</taxon>
        <taxon>Endopterygota</taxon>
        <taxon>Coleoptera</taxon>
        <taxon>Polyphaga</taxon>
        <taxon>Cucujiformia</taxon>
        <taxon>Chrysomeloidea</taxon>
        <taxon>Chrysomelidae</taxon>
        <taxon>Galerucinae</taxon>
        <taxon>Diabroticina</taxon>
        <taxon>Diabroticites</taxon>
        <taxon>Diabrotica</taxon>
    </lineage>
</organism>
<sequence>MPQRDRYPSWVGLVYIFNLIVGTGALTLPAAFAGAGWLFSTFMIIFLAFVSFVTVTFVIESMACANATIQWRTLQSSESYETDCPQEDSEVEEPEHSTSNEETAILNKVPRRLSLYKIDTKVELGEIAALYLNKFHHTLFFSSLCIYLYGDLAIYTAASGKTLVNLICNNGNETEDYDTLCLSNSYLTKIDMYRMFVTTFALLVGPFAYFNVQKTKYLQLFTICIRWLAFFIMVTLASIRLFKLGPQGHPALVNLKEVPALAGSTVYSFMCHHSLPSLLVPIQNKDKIFKKVSYDFVAICSFYLLLALTGAFAFATLNDLYSLNFIYSHDSNLFRKVIGFFLVIFPLFPMSTSFPIIAITLQGNLKNLMLNRNRPRATVVLDRLIFPTIAIAPPVIVALCTHNIKYLVEITGTYAGVMVQYVIPTILVVYARRQCVKDFGFRSNKFSSPFKHRFWCLFVISWSIMCLIFVTVDFLVNK</sequence>
<dbReference type="KEGG" id="dvv:114338223"/>
<keyword evidence="3 8" id="KW-1133">Transmembrane helix</keyword>
<keyword evidence="4 8" id="KW-0472">Membrane</keyword>
<evidence type="ECO:0000256" key="7">
    <source>
        <dbReference type="SAM" id="MobiDB-lite"/>
    </source>
</evidence>
<evidence type="ECO:0000259" key="9">
    <source>
        <dbReference type="Pfam" id="PF01490"/>
    </source>
</evidence>
<evidence type="ECO:0000256" key="5">
    <source>
        <dbReference type="ARBA" id="ARBA00023180"/>
    </source>
</evidence>
<evidence type="ECO:0000256" key="3">
    <source>
        <dbReference type="ARBA" id="ARBA00022989"/>
    </source>
</evidence>
<dbReference type="GeneID" id="114338223"/>
<feature type="transmembrane region" description="Helical" evidence="8">
    <location>
        <begin position="12"/>
        <end position="32"/>
    </location>
</feature>
<feature type="transmembrane region" description="Helical" evidence="8">
    <location>
        <begin position="259"/>
        <end position="280"/>
    </location>
</feature>
<evidence type="ECO:0000256" key="8">
    <source>
        <dbReference type="SAM" id="Phobius"/>
    </source>
</evidence>
<dbReference type="AlphaFoldDB" id="A0A6P7G6D5"/>
<accession>A0A6P7G6D5</accession>
<feature type="transmembrane region" description="Helical" evidence="8">
    <location>
        <begin position="337"/>
        <end position="363"/>
    </location>
</feature>
<reference evidence="10" key="2">
    <citation type="submission" date="2025-05" db="UniProtKB">
        <authorList>
            <consortium name="EnsemblMetazoa"/>
        </authorList>
    </citation>
    <scope>IDENTIFICATION</scope>
</reference>
<evidence type="ECO:0000256" key="6">
    <source>
        <dbReference type="ARBA" id="ARBA00038166"/>
    </source>
</evidence>
<dbReference type="InParanoid" id="A0A6P7G6D5"/>
<feature type="transmembrane region" description="Helical" evidence="8">
    <location>
        <begin position="192"/>
        <end position="210"/>
    </location>
</feature>
<dbReference type="RefSeq" id="XP_028144614.1">
    <property type="nucleotide sequence ID" value="XM_028288813.1"/>
</dbReference>
<keyword evidence="5" id="KW-0325">Glycoprotein</keyword>
<evidence type="ECO:0000256" key="2">
    <source>
        <dbReference type="ARBA" id="ARBA00022692"/>
    </source>
</evidence>
<dbReference type="InterPro" id="IPR013057">
    <property type="entry name" value="AA_transpt_TM"/>
</dbReference>
<comment type="similarity">
    <text evidence="6">Belongs to the TMEM104 family.</text>
</comment>
<feature type="transmembrane region" description="Helical" evidence="8">
    <location>
        <begin position="410"/>
        <end position="431"/>
    </location>
</feature>
<feature type="transmembrane region" description="Helical" evidence="8">
    <location>
        <begin position="217"/>
        <end position="239"/>
    </location>
</feature>
<keyword evidence="11" id="KW-1185">Reference proteome</keyword>
<evidence type="ECO:0000313" key="10">
    <source>
        <dbReference type="EnsemblMetazoa" id="XP_028144614.1"/>
    </source>
</evidence>
<protein>
    <submittedName>
        <fullName evidence="12">Transmembrane protein 104 homolog</fullName>
    </submittedName>
</protein>
<feature type="domain" description="Amino acid transporter transmembrane" evidence="9">
    <location>
        <begin position="10"/>
        <end position="461"/>
    </location>
</feature>
<dbReference type="PANTHER" id="PTHR16189:SF0">
    <property type="entry name" value="TRANSMEMBRANE PROTEIN 104"/>
    <property type="match status" value="1"/>
</dbReference>
<evidence type="ECO:0000256" key="1">
    <source>
        <dbReference type="ARBA" id="ARBA00004141"/>
    </source>
</evidence>
<comment type="subcellular location">
    <subcellularLocation>
        <location evidence="1">Membrane</location>
        <topology evidence="1">Multi-pass membrane protein</topology>
    </subcellularLocation>
</comment>
<evidence type="ECO:0000313" key="11">
    <source>
        <dbReference type="Proteomes" id="UP001652700"/>
    </source>
</evidence>
<proteinExistence type="inferred from homology"/>
<evidence type="ECO:0000256" key="4">
    <source>
        <dbReference type="ARBA" id="ARBA00023136"/>
    </source>
</evidence>
<feature type="transmembrane region" description="Helical" evidence="8">
    <location>
        <begin position="384"/>
        <end position="404"/>
    </location>
</feature>
<name>A0A6P7G6D5_DIAVI</name>
<dbReference type="FunCoup" id="A0A6P7G6D5">
    <property type="interactions" value="95"/>
</dbReference>
<dbReference type="OrthoDB" id="294541at2759"/>
<dbReference type="Pfam" id="PF01490">
    <property type="entry name" value="Aa_trans"/>
    <property type="match status" value="1"/>
</dbReference>
<feature type="transmembrane region" description="Helical" evidence="8">
    <location>
        <begin position="38"/>
        <end position="59"/>
    </location>
</feature>
<dbReference type="PANTHER" id="PTHR16189">
    <property type="entry name" value="TRANSMEMBRANE PROTEIN 104-RELATED"/>
    <property type="match status" value="1"/>
</dbReference>
<reference evidence="12" key="1">
    <citation type="submission" date="2025-04" db="UniProtKB">
        <authorList>
            <consortium name="RefSeq"/>
        </authorList>
    </citation>
    <scope>IDENTIFICATION</scope>
    <source>
        <tissue evidence="12">Whole insect</tissue>
    </source>
</reference>